<dbReference type="InterPro" id="IPR023885">
    <property type="entry name" value="4Fe4S-binding_SPASM_dom"/>
</dbReference>
<evidence type="ECO:0000256" key="2">
    <source>
        <dbReference type="ARBA" id="ARBA00022485"/>
    </source>
</evidence>
<dbReference type="InterPro" id="IPR013785">
    <property type="entry name" value="Aldolase_TIM"/>
</dbReference>
<proteinExistence type="predicted"/>
<evidence type="ECO:0000256" key="5">
    <source>
        <dbReference type="ARBA" id="ARBA00023002"/>
    </source>
</evidence>
<dbReference type="CDD" id="cd21123">
    <property type="entry name" value="SPASM_MftC-like"/>
    <property type="match status" value="1"/>
</dbReference>
<protein>
    <submittedName>
        <fullName evidence="9">Heme b synthase</fullName>
    </submittedName>
</protein>
<dbReference type="InterPro" id="IPR017200">
    <property type="entry name" value="PqqE-like"/>
</dbReference>
<dbReference type="SFLD" id="SFLDS00029">
    <property type="entry name" value="Radical_SAM"/>
    <property type="match status" value="1"/>
</dbReference>
<name>A0A523UQX2_UNCAE</name>
<dbReference type="GO" id="GO:0046872">
    <property type="term" value="F:metal ion binding"/>
    <property type="evidence" value="ECO:0007669"/>
    <property type="project" value="UniProtKB-KW"/>
</dbReference>
<dbReference type="SFLD" id="SFLDG01386">
    <property type="entry name" value="main_SPASM_domain-containing"/>
    <property type="match status" value="1"/>
</dbReference>
<dbReference type="PANTHER" id="PTHR11228:SF34">
    <property type="entry name" value="TUNGSTEN-CONTAINING ALDEHYDE FERREDOXIN OXIDOREDUCTASE COFACTOR MODIFYING PROTEIN"/>
    <property type="match status" value="1"/>
</dbReference>
<keyword evidence="5" id="KW-0560">Oxidoreductase</keyword>
<dbReference type="SFLD" id="SFLDF00542">
    <property type="entry name" value="alternative_heme_biosynthesis"/>
    <property type="match status" value="1"/>
</dbReference>
<dbReference type="GO" id="GO:0051539">
    <property type="term" value="F:4 iron, 4 sulfur cluster binding"/>
    <property type="evidence" value="ECO:0007669"/>
    <property type="project" value="UniProtKB-KW"/>
</dbReference>
<evidence type="ECO:0000313" key="10">
    <source>
        <dbReference type="Proteomes" id="UP000320679"/>
    </source>
</evidence>
<dbReference type="EMBL" id="SOJK01000196">
    <property type="protein sequence ID" value="TET44809.1"/>
    <property type="molecule type" value="Genomic_DNA"/>
</dbReference>
<evidence type="ECO:0000259" key="8">
    <source>
        <dbReference type="PROSITE" id="PS51918"/>
    </source>
</evidence>
<organism evidence="9 10">
    <name type="scientific">Aerophobetes bacterium</name>
    <dbReference type="NCBI Taxonomy" id="2030807"/>
    <lineage>
        <taxon>Bacteria</taxon>
        <taxon>Candidatus Aerophobota</taxon>
    </lineage>
</organism>
<dbReference type="PANTHER" id="PTHR11228">
    <property type="entry name" value="RADICAL SAM DOMAIN PROTEIN"/>
    <property type="match status" value="1"/>
</dbReference>
<keyword evidence="4" id="KW-0479">Metal-binding</keyword>
<dbReference type="SFLD" id="SFLDG01067">
    <property type="entry name" value="SPASM/twitch_domain_containing"/>
    <property type="match status" value="1"/>
</dbReference>
<comment type="caution">
    <text evidence="9">The sequence shown here is derived from an EMBL/GenBank/DDBJ whole genome shotgun (WGS) entry which is preliminary data.</text>
</comment>
<feature type="domain" description="Radical SAM core" evidence="8">
    <location>
        <begin position="18"/>
        <end position="229"/>
    </location>
</feature>
<keyword evidence="2" id="KW-0004">4Fe-4S</keyword>
<sequence length="373" mass="41522">MQAKERNQQEQHNFPQDSFQPRLIACEVTRRCNLACLHCRASAQSQPYPDELTSEEWMGLIDEVISFSSPILILTGGEPTLRKDIYEIAHYATGKGLRVVLGSNGININKESARRMKDAGIRRLSISLDGASSEVHDNFRGVEGAFDKAIKGAKEAKEMGLDFQINTTITKLNLGEVPKILDLAARLGAVAYHPFLLVPTGRGIQLKAQEIPAQKYEEILCWFARISQKTALPIKVTCAPHYYRILHQRAREKGKALPTSPHGLNAFTRGCLGGTAFCFISSTGDVQPCGYLETRCGNIREKSFSEIWRNSEVFNDLRDIDKYQGKCGRCEFKRICGGCRARAYSVSGNYMAEEPYCVYKPTTGKRKLSGSPG</sequence>
<keyword evidence="7" id="KW-0411">Iron-sulfur</keyword>
<dbReference type="PIRSF" id="PIRSF037420">
    <property type="entry name" value="PQQ_syn_pqqE"/>
    <property type="match status" value="1"/>
</dbReference>
<reference evidence="9 10" key="1">
    <citation type="submission" date="2019-03" db="EMBL/GenBank/DDBJ databases">
        <title>Metabolic potential of uncultured bacteria and archaea associated with petroleum seepage in deep-sea sediments.</title>
        <authorList>
            <person name="Dong X."/>
            <person name="Hubert C."/>
        </authorList>
    </citation>
    <scope>NUCLEOTIDE SEQUENCE [LARGE SCALE GENOMIC DNA]</scope>
    <source>
        <strain evidence="9">E29_bin78</strain>
    </source>
</reference>
<evidence type="ECO:0000313" key="9">
    <source>
        <dbReference type="EMBL" id="TET44809.1"/>
    </source>
</evidence>
<dbReference type="InterPro" id="IPR030896">
    <property type="entry name" value="rSAM_AhbD_hemeb"/>
</dbReference>
<dbReference type="SMART" id="SM00729">
    <property type="entry name" value="Elp3"/>
    <property type="match status" value="1"/>
</dbReference>
<evidence type="ECO:0000256" key="6">
    <source>
        <dbReference type="ARBA" id="ARBA00023004"/>
    </source>
</evidence>
<dbReference type="InterPro" id="IPR034480">
    <property type="entry name" value="Heme_synthase-like"/>
</dbReference>
<dbReference type="NCBIfam" id="TIGR04545">
    <property type="entry name" value="rSAM_ahbD_hemeb"/>
    <property type="match status" value="1"/>
</dbReference>
<dbReference type="SFLD" id="SFLDG01385">
    <property type="entry name" value="heme_carboxy_lyase_like"/>
    <property type="match status" value="1"/>
</dbReference>
<evidence type="ECO:0000256" key="1">
    <source>
        <dbReference type="ARBA" id="ARBA00001966"/>
    </source>
</evidence>
<comment type="cofactor">
    <cofactor evidence="1">
        <name>[4Fe-4S] cluster</name>
        <dbReference type="ChEBI" id="CHEBI:49883"/>
    </cofactor>
</comment>
<gene>
    <name evidence="9" type="primary">ahbD</name>
    <name evidence="9" type="ORF">E3J59_04650</name>
</gene>
<dbReference type="CDD" id="cd01335">
    <property type="entry name" value="Radical_SAM"/>
    <property type="match status" value="1"/>
</dbReference>
<dbReference type="SFLD" id="SFLDG01387">
    <property type="entry name" value="BtrN-like_SPASM_domain_contain"/>
    <property type="match status" value="1"/>
</dbReference>
<dbReference type="Pfam" id="PF04055">
    <property type="entry name" value="Radical_SAM"/>
    <property type="match status" value="1"/>
</dbReference>
<dbReference type="SUPFAM" id="SSF102114">
    <property type="entry name" value="Radical SAM enzymes"/>
    <property type="match status" value="1"/>
</dbReference>
<dbReference type="InterPro" id="IPR034391">
    <property type="entry name" value="AdoMet-like_SPASM_containing"/>
</dbReference>
<dbReference type="AlphaFoldDB" id="A0A523UQX2"/>
<dbReference type="Pfam" id="PF13186">
    <property type="entry name" value="SPASM"/>
    <property type="match status" value="1"/>
</dbReference>
<dbReference type="Proteomes" id="UP000320679">
    <property type="component" value="Unassembled WGS sequence"/>
</dbReference>
<evidence type="ECO:0000256" key="4">
    <source>
        <dbReference type="ARBA" id="ARBA00022723"/>
    </source>
</evidence>
<dbReference type="Gene3D" id="3.20.20.70">
    <property type="entry name" value="Aldolase class I"/>
    <property type="match status" value="1"/>
</dbReference>
<dbReference type="PROSITE" id="PS51918">
    <property type="entry name" value="RADICAL_SAM"/>
    <property type="match status" value="1"/>
</dbReference>
<accession>A0A523UQX2</accession>
<keyword evidence="6" id="KW-0408">Iron</keyword>
<dbReference type="InterPro" id="IPR058240">
    <property type="entry name" value="rSAM_sf"/>
</dbReference>
<dbReference type="InterPro" id="IPR050377">
    <property type="entry name" value="Radical_SAM_PqqE_MftC-like"/>
</dbReference>
<dbReference type="NCBIfam" id="TIGR04085">
    <property type="entry name" value="rSAM_more_4Fe4S"/>
    <property type="match status" value="1"/>
</dbReference>
<dbReference type="GO" id="GO:0003824">
    <property type="term" value="F:catalytic activity"/>
    <property type="evidence" value="ECO:0007669"/>
    <property type="project" value="InterPro"/>
</dbReference>
<dbReference type="InterPro" id="IPR006638">
    <property type="entry name" value="Elp3/MiaA/NifB-like_rSAM"/>
</dbReference>
<evidence type="ECO:0000256" key="7">
    <source>
        <dbReference type="ARBA" id="ARBA00023014"/>
    </source>
</evidence>
<dbReference type="InterPro" id="IPR007197">
    <property type="entry name" value="rSAM"/>
</dbReference>
<keyword evidence="3" id="KW-0949">S-adenosyl-L-methionine</keyword>
<evidence type="ECO:0000256" key="3">
    <source>
        <dbReference type="ARBA" id="ARBA00022691"/>
    </source>
</evidence>